<evidence type="ECO:0000313" key="2">
    <source>
        <dbReference type="EMBL" id="KAI5388225.1"/>
    </source>
</evidence>
<gene>
    <name evidence="2" type="ORF">KIW84_074061</name>
</gene>
<protein>
    <recommendedName>
        <fullName evidence="4">Retrotransposon gag domain-containing protein</fullName>
    </recommendedName>
</protein>
<comment type="caution">
    <text evidence="2">The sequence shown here is derived from an EMBL/GenBank/DDBJ whole genome shotgun (WGS) entry which is preliminary data.</text>
</comment>
<dbReference type="Proteomes" id="UP001058974">
    <property type="component" value="Chromosome 7"/>
</dbReference>
<keyword evidence="1" id="KW-0175">Coiled coil</keyword>
<evidence type="ECO:0000256" key="1">
    <source>
        <dbReference type="SAM" id="Coils"/>
    </source>
</evidence>
<dbReference type="PANTHER" id="PTHR33223:SF8">
    <property type="entry name" value="OS04G0172440 PROTEIN"/>
    <property type="match status" value="1"/>
</dbReference>
<dbReference type="Gramene" id="Psat07G0406100-T1">
    <property type="protein sequence ID" value="KAI5388225.1"/>
    <property type="gene ID" value="KIW84_074061"/>
</dbReference>
<proteinExistence type="predicted"/>
<reference evidence="2 3" key="1">
    <citation type="journal article" date="2022" name="Nat. Genet.">
        <title>Improved pea reference genome and pan-genome highlight genomic features and evolutionary characteristics.</title>
        <authorList>
            <person name="Yang T."/>
            <person name="Liu R."/>
            <person name="Luo Y."/>
            <person name="Hu S."/>
            <person name="Wang D."/>
            <person name="Wang C."/>
            <person name="Pandey M.K."/>
            <person name="Ge S."/>
            <person name="Xu Q."/>
            <person name="Li N."/>
            <person name="Li G."/>
            <person name="Huang Y."/>
            <person name="Saxena R.K."/>
            <person name="Ji Y."/>
            <person name="Li M."/>
            <person name="Yan X."/>
            <person name="He Y."/>
            <person name="Liu Y."/>
            <person name="Wang X."/>
            <person name="Xiang C."/>
            <person name="Varshney R.K."/>
            <person name="Ding H."/>
            <person name="Gao S."/>
            <person name="Zong X."/>
        </authorList>
    </citation>
    <scope>NUCLEOTIDE SEQUENCE [LARGE SCALE GENOMIC DNA]</scope>
    <source>
        <strain evidence="2 3">cv. Zhongwan 6</strain>
    </source>
</reference>
<dbReference type="AlphaFoldDB" id="A0A9D4VT48"/>
<name>A0A9D4VT48_PEA</name>
<feature type="coiled-coil region" evidence="1">
    <location>
        <begin position="20"/>
        <end position="54"/>
    </location>
</feature>
<evidence type="ECO:0000313" key="3">
    <source>
        <dbReference type="Proteomes" id="UP001058974"/>
    </source>
</evidence>
<organism evidence="2 3">
    <name type="scientific">Pisum sativum</name>
    <name type="common">Garden pea</name>
    <name type="synonym">Lathyrus oleraceus</name>
    <dbReference type="NCBI Taxonomy" id="3888"/>
    <lineage>
        <taxon>Eukaryota</taxon>
        <taxon>Viridiplantae</taxon>
        <taxon>Streptophyta</taxon>
        <taxon>Embryophyta</taxon>
        <taxon>Tracheophyta</taxon>
        <taxon>Spermatophyta</taxon>
        <taxon>Magnoliopsida</taxon>
        <taxon>eudicotyledons</taxon>
        <taxon>Gunneridae</taxon>
        <taxon>Pentapetalae</taxon>
        <taxon>rosids</taxon>
        <taxon>fabids</taxon>
        <taxon>Fabales</taxon>
        <taxon>Fabaceae</taxon>
        <taxon>Papilionoideae</taxon>
        <taxon>50 kb inversion clade</taxon>
        <taxon>NPAAA clade</taxon>
        <taxon>Hologalegina</taxon>
        <taxon>IRL clade</taxon>
        <taxon>Fabeae</taxon>
        <taxon>Lathyrus</taxon>
    </lineage>
</organism>
<dbReference type="EMBL" id="JAMSHJ010000007">
    <property type="protein sequence ID" value="KAI5388225.1"/>
    <property type="molecule type" value="Genomic_DNA"/>
</dbReference>
<evidence type="ECO:0008006" key="4">
    <source>
        <dbReference type="Google" id="ProtNLM"/>
    </source>
</evidence>
<keyword evidence="3" id="KW-1185">Reference proteome</keyword>
<accession>A0A9D4VT48</accession>
<dbReference type="PANTHER" id="PTHR33223">
    <property type="entry name" value="CCHC-TYPE DOMAIN-CONTAINING PROTEIN"/>
    <property type="match status" value="1"/>
</dbReference>
<sequence>MSYWLFFCASAKLTHPYNTRANHLRIMEHLEQENREMKDEISRLTAMMESILAAQSQFSLTPATPPPQRTIVSEVVTSTVPATQHLARSCPCRLQLFTLYPRVEDIIYHSEPPEGPDVYEKMDEMKDQFLELRKELKTLRGKDLFGKSVAELCLVPNVKIPIKFKVPDFEKYRGNTCPLSHLIMYAKKMSTQTDNDQLLIHYFKDSLTGAALRWYMGLDSASVRTFNDLGETFVKQYKYNVDMSPDRDQMRSMS</sequence>